<organism evidence="3 5">
    <name type="scientific">Didymodactylos carnosus</name>
    <dbReference type="NCBI Taxonomy" id="1234261"/>
    <lineage>
        <taxon>Eukaryota</taxon>
        <taxon>Metazoa</taxon>
        <taxon>Spiralia</taxon>
        <taxon>Gnathifera</taxon>
        <taxon>Rotifera</taxon>
        <taxon>Eurotatoria</taxon>
        <taxon>Bdelloidea</taxon>
        <taxon>Philodinida</taxon>
        <taxon>Philodinidae</taxon>
        <taxon>Didymodactylos</taxon>
    </lineage>
</organism>
<gene>
    <name evidence="3" type="ORF">GPM918_LOCUS9050</name>
    <name evidence="4" type="ORF">SRO942_LOCUS9051</name>
</gene>
<keyword evidence="2" id="KW-0472">Membrane</keyword>
<reference evidence="3" key="1">
    <citation type="submission" date="2021-02" db="EMBL/GenBank/DDBJ databases">
        <authorList>
            <person name="Nowell W R."/>
        </authorList>
    </citation>
    <scope>NUCLEOTIDE SEQUENCE</scope>
</reference>
<dbReference type="EMBL" id="CAJNOQ010001643">
    <property type="protein sequence ID" value="CAF0909133.1"/>
    <property type="molecule type" value="Genomic_DNA"/>
</dbReference>
<feature type="transmembrane region" description="Helical" evidence="2">
    <location>
        <begin position="102"/>
        <end position="126"/>
    </location>
</feature>
<dbReference type="EMBL" id="CAJOBC010001643">
    <property type="protein sequence ID" value="CAF3690515.1"/>
    <property type="molecule type" value="Genomic_DNA"/>
</dbReference>
<comment type="caution">
    <text evidence="3">The sequence shown here is derived from an EMBL/GenBank/DDBJ whole genome shotgun (WGS) entry which is preliminary data.</text>
</comment>
<feature type="compositionally biased region" description="Basic residues" evidence="1">
    <location>
        <begin position="67"/>
        <end position="81"/>
    </location>
</feature>
<evidence type="ECO:0008006" key="6">
    <source>
        <dbReference type="Google" id="ProtNLM"/>
    </source>
</evidence>
<keyword evidence="2" id="KW-1133">Transmembrane helix</keyword>
<feature type="region of interest" description="Disordered" evidence="1">
    <location>
        <begin position="60"/>
        <end position="91"/>
    </location>
</feature>
<sequence length="226" mass="26170">MTIPIALILISISRICLITLTLKKRFQQVPRMSTPSITSNRLPTLPVSVVVSNRNSMVTSTTASTSNHHHHHHHHHHHPSHRLSQINSQSARRRRNRLDNQMVILITINVAPFISVHIITEIAYLLEKYSTINNEYAISKLVIILIYLSWYLISATRFYTNCLLSRIYREEFKNRLSLIKNGCKTQRPIIISETSQHRHSARYGIVNDPTSFSAKQQQYTYTQSFT</sequence>
<dbReference type="Gene3D" id="1.20.1070.10">
    <property type="entry name" value="Rhodopsin 7-helix transmembrane proteins"/>
    <property type="match status" value="1"/>
</dbReference>
<evidence type="ECO:0000313" key="4">
    <source>
        <dbReference type="EMBL" id="CAF3690515.1"/>
    </source>
</evidence>
<evidence type="ECO:0000256" key="2">
    <source>
        <dbReference type="SAM" id="Phobius"/>
    </source>
</evidence>
<protein>
    <recommendedName>
        <fullName evidence="6">G-protein coupled receptors family 1 profile domain-containing protein</fullName>
    </recommendedName>
</protein>
<accession>A0A814A8H5</accession>
<name>A0A814A8H5_9BILA</name>
<evidence type="ECO:0000256" key="1">
    <source>
        <dbReference type="SAM" id="MobiDB-lite"/>
    </source>
</evidence>
<dbReference type="AlphaFoldDB" id="A0A814A8H5"/>
<keyword evidence="2" id="KW-0812">Transmembrane</keyword>
<evidence type="ECO:0000313" key="5">
    <source>
        <dbReference type="Proteomes" id="UP000663829"/>
    </source>
</evidence>
<dbReference type="Proteomes" id="UP000681722">
    <property type="component" value="Unassembled WGS sequence"/>
</dbReference>
<evidence type="ECO:0000313" key="3">
    <source>
        <dbReference type="EMBL" id="CAF0909133.1"/>
    </source>
</evidence>
<proteinExistence type="predicted"/>
<feature type="transmembrane region" description="Helical" evidence="2">
    <location>
        <begin position="138"/>
        <end position="159"/>
    </location>
</feature>
<feature type="transmembrane region" description="Helical" evidence="2">
    <location>
        <begin position="6"/>
        <end position="22"/>
    </location>
</feature>
<keyword evidence="5" id="KW-1185">Reference proteome</keyword>
<dbReference type="Proteomes" id="UP000663829">
    <property type="component" value="Unassembled WGS sequence"/>
</dbReference>